<name>A0A2T4YWT9_9HYPH</name>
<accession>A0A2T4YWT9</accession>
<protein>
    <submittedName>
        <fullName evidence="1">Putative transposase of IS4/5 family DUF4096</fullName>
    </submittedName>
</protein>
<organism evidence="1 2">
    <name type="scientific">Phreatobacter oligotrophus</name>
    <dbReference type="NCBI Taxonomy" id="1122261"/>
    <lineage>
        <taxon>Bacteria</taxon>
        <taxon>Pseudomonadati</taxon>
        <taxon>Pseudomonadota</taxon>
        <taxon>Alphaproteobacteria</taxon>
        <taxon>Hyphomicrobiales</taxon>
        <taxon>Phreatobacteraceae</taxon>
        <taxon>Phreatobacter</taxon>
    </lineage>
</organism>
<dbReference type="EMBL" id="PZZL01000020">
    <property type="protein sequence ID" value="PTM49102.1"/>
    <property type="molecule type" value="Genomic_DNA"/>
</dbReference>
<gene>
    <name evidence="1" type="ORF">C8P69_12024</name>
</gene>
<dbReference type="Proteomes" id="UP000241808">
    <property type="component" value="Unassembled WGS sequence"/>
</dbReference>
<dbReference type="AlphaFoldDB" id="A0A2T4YWT9"/>
<evidence type="ECO:0000313" key="2">
    <source>
        <dbReference type="Proteomes" id="UP000241808"/>
    </source>
</evidence>
<sequence length="78" mass="9238">MGELIGLSDSEWAVIEYGKWNSVFRRFRRWVETGVFDALIESLSELAKRERKGDMVDSMIIRESYAGIWVTRPIRRRD</sequence>
<proteinExistence type="predicted"/>
<evidence type="ECO:0000313" key="1">
    <source>
        <dbReference type="EMBL" id="PTM49102.1"/>
    </source>
</evidence>
<reference evidence="1 2" key="1">
    <citation type="submission" date="2018-04" db="EMBL/GenBank/DDBJ databases">
        <title>Genomic Encyclopedia of Archaeal and Bacterial Type Strains, Phase II (KMG-II): from individual species to whole genera.</title>
        <authorList>
            <person name="Goeker M."/>
        </authorList>
    </citation>
    <scope>NUCLEOTIDE SEQUENCE [LARGE SCALE GENOMIC DNA]</scope>
    <source>
        <strain evidence="1 2">DSM 25521</strain>
    </source>
</reference>
<keyword evidence="2" id="KW-1185">Reference proteome</keyword>
<comment type="caution">
    <text evidence="1">The sequence shown here is derived from an EMBL/GenBank/DDBJ whole genome shotgun (WGS) entry which is preliminary data.</text>
</comment>